<feature type="compositionally biased region" description="Basic residues" evidence="1">
    <location>
        <begin position="1"/>
        <end position="12"/>
    </location>
</feature>
<dbReference type="RefSeq" id="WP_153278539.1">
    <property type="nucleotide sequence ID" value="NZ_CP034550.1"/>
</dbReference>
<evidence type="ECO:0000256" key="1">
    <source>
        <dbReference type="SAM" id="MobiDB-lite"/>
    </source>
</evidence>
<accession>A0A5Q0H4G9</accession>
<dbReference type="AlphaFoldDB" id="A0A5Q0H4G9"/>
<organism evidence="2 3">
    <name type="scientific">Saccharothrix syringae</name>
    <name type="common">Nocardiopsis syringae</name>
    <dbReference type="NCBI Taxonomy" id="103733"/>
    <lineage>
        <taxon>Bacteria</taxon>
        <taxon>Bacillati</taxon>
        <taxon>Actinomycetota</taxon>
        <taxon>Actinomycetes</taxon>
        <taxon>Pseudonocardiales</taxon>
        <taxon>Pseudonocardiaceae</taxon>
        <taxon>Saccharothrix</taxon>
    </lineage>
</organism>
<dbReference type="KEGG" id="ssyi:EKG83_29865"/>
<sequence>MTPRPRTGRGRPRVVGGAGAGRSVAGAHQAIDAARRAGEPTDPTGVPTPTDPNPAVPGPAGRIALRPPSDRHQLNRVSPKSPPKAENTIILPEVRDAVRQDIADIQAGRVRWDPGTNSYVTDGGRRYKVEPSGTVFPVDGPGFVRLDRSEYKALQALIRHNGDLAAARASVARDPSIPPGAFERADAVYAHYRK</sequence>
<proteinExistence type="predicted"/>
<name>A0A5Q0H4G9_SACSY</name>
<dbReference type="EMBL" id="CP034550">
    <property type="protein sequence ID" value="QFZ21029.1"/>
    <property type="molecule type" value="Genomic_DNA"/>
</dbReference>
<keyword evidence="3" id="KW-1185">Reference proteome</keyword>
<protein>
    <submittedName>
        <fullName evidence="2">Uncharacterized protein</fullName>
    </submittedName>
</protein>
<dbReference type="Proteomes" id="UP000325787">
    <property type="component" value="Chromosome"/>
</dbReference>
<reference evidence="3" key="1">
    <citation type="journal article" date="2021" name="Curr. Microbiol.">
        <title>Complete genome of nocamycin-producing strain Saccharothrix syringae NRRL B-16468 reveals the biosynthetic potential for secondary metabolites.</title>
        <authorList>
            <person name="Mo X."/>
            <person name="Yang S."/>
        </authorList>
    </citation>
    <scope>NUCLEOTIDE SEQUENCE [LARGE SCALE GENOMIC DNA]</scope>
    <source>
        <strain evidence="3">ATCC 51364 / DSM 43886 / JCM 6844 / KCTC 9398 / NBRC 14523 / NRRL B-16468 / INA 2240</strain>
    </source>
</reference>
<evidence type="ECO:0000313" key="2">
    <source>
        <dbReference type="EMBL" id="QFZ21029.1"/>
    </source>
</evidence>
<feature type="region of interest" description="Disordered" evidence="1">
    <location>
        <begin position="1"/>
        <end position="85"/>
    </location>
</feature>
<gene>
    <name evidence="2" type="ORF">EKG83_29865</name>
</gene>
<dbReference type="OrthoDB" id="4002101at2"/>
<evidence type="ECO:0000313" key="3">
    <source>
        <dbReference type="Proteomes" id="UP000325787"/>
    </source>
</evidence>